<dbReference type="OrthoDB" id="8481910at2"/>
<keyword evidence="3" id="KW-1185">Reference proteome</keyword>
<name>A0A4S1XFG7_9SPHN</name>
<reference evidence="2 3" key="1">
    <citation type="submission" date="2019-04" db="EMBL/GenBank/DDBJ databases">
        <title>Sphingomonas psychrotolerans sp. nov., isolated from soil in the Tianshan Mountains, Xinjiang, China.</title>
        <authorList>
            <person name="Luo Y."/>
            <person name="Sheng H."/>
        </authorList>
    </citation>
    <scope>NUCLEOTIDE SEQUENCE [LARGE SCALE GENOMIC DNA]</scope>
    <source>
        <strain evidence="2 3">ZFGT-11</strain>
    </source>
</reference>
<gene>
    <name evidence="2" type="ORF">E5A73_12835</name>
</gene>
<protein>
    <submittedName>
        <fullName evidence="2">Uncharacterized protein</fullName>
    </submittedName>
</protein>
<dbReference type="Proteomes" id="UP000306147">
    <property type="component" value="Unassembled WGS sequence"/>
</dbReference>
<dbReference type="AlphaFoldDB" id="A0A4S1XFG7"/>
<comment type="caution">
    <text evidence="2">The sequence shown here is derived from an EMBL/GenBank/DDBJ whole genome shotgun (WGS) entry which is preliminary data.</text>
</comment>
<accession>A0A4S1XFG7</accession>
<organism evidence="2 3">
    <name type="scientific">Sphingomonas gei</name>
    <dbReference type="NCBI Taxonomy" id="1395960"/>
    <lineage>
        <taxon>Bacteria</taxon>
        <taxon>Pseudomonadati</taxon>
        <taxon>Pseudomonadota</taxon>
        <taxon>Alphaproteobacteria</taxon>
        <taxon>Sphingomonadales</taxon>
        <taxon>Sphingomonadaceae</taxon>
        <taxon>Sphingomonas</taxon>
    </lineage>
</organism>
<sequence length="96" mass="10273">MVTLSPGKTFSTSQPSVVVENALDPGRHVFELVVIDDSGNASAPVSLVVSVEKPATKPNPTETPPTRAPDPESLRSFDALSPTVLRNLNLRNLRPK</sequence>
<dbReference type="RefSeq" id="WP_135964199.1">
    <property type="nucleotide sequence ID" value="NZ_SRXT01000004.1"/>
</dbReference>
<evidence type="ECO:0000313" key="3">
    <source>
        <dbReference type="Proteomes" id="UP000306147"/>
    </source>
</evidence>
<feature type="region of interest" description="Disordered" evidence="1">
    <location>
        <begin position="51"/>
        <end position="80"/>
    </location>
</feature>
<evidence type="ECO:0000256" key="1">
    <source>
        <dbReference type="SAM" id="MobiDB-lite"/>
    </source>
</evidence>
<evidence type="ECO:0000313" key="2">
    <source>
        <dbReference type="EMBL" id="TGX53696.1"/>
    </source>
</evidence>
<proteinExistence type="predicted"/>
<dbReference type="EMBL" id="SRXT01000004">
    <property type="protein sequence ID" value="TGX53696.1"/>
    <property type="molecule type" value="Genomic_DNA"/>
</dbReference>